<sequence length="272" mass="32349">MAGLPPNYNFTNQYDPQLQASISQMQQHQQQQLQQQQQQQLQQPQFQHQHIQLQHIQQQQVQQQQTYQQQQRQLIQQLHQEARDRRERIRSRPFPTNVTQSVRDRQARGKDVYRGSEDEKTDDEGDEEEDEEEEEEQRQQHRRRQSMSRKGDRDNLDDVLLDDLDDGDDEDTDNEADILRSCRAEDFETRQRRAFAASVLDRPEQLMMYAQSTNDGEKQSIAGQRHRFMTILCGYDGDEDWSNVGHHRASTRAAQERKANMRKTMNIDRRTA</sequence>
<feature type="compositionally biased region" description="Basic and acidic residues" evidence="1">
    <location>
        <begin position="254"/>
        <end position="272"/>
    </location>
</feature>
<protein>
    <submittedName>
        <fullName evidence="2">Uncharacterized protein</fullName>
    </submittedName>
</protein>
<reference evidence="2 3" key="1">
    <citation type="submission" date="2016-07" db="EMBL/GenBank/DDBJ databases">
        <title>Multiple horizontal gene transfer events from other fungi enriched the ability of initially mycotrophic Trichoderma (Ascomycota) to feed on dead plant biomass.</title>
        <authorList>
            <consortium name="DOE Joint Genome Institute"/>
            <person name="Aerts A."/>
            <person name="Atanasova L."/>
            <person name="Chenthamara K."/>
            <person name="Zhang J."/>
            <person name="Grujic M."/>
            <person name="Henrissat B."/>
            <person name="Kuo A."/>
            <person name="Salamov A."/>
            <person name="Lipzen A."/>
            <person name="Labutti K."/>
            <person name="Barry K."/>
            <person name="Miao Y."/>
            <person name="Rahimi M.J."/>
            <person name="Shen Q."/>
            <person name="Grigoriev I.V."/>
            <person name="Kubicek C.P."/>
            <person name="Druzhinina I.S."/>
        </authorList>
    </citation>
    <scope>NUCLEOTIDE SEQUENCE [LARGE SCALE GENOMIC DNA]</scope>
    <source>
        <strain evidence="2 3">CBS 433.97</strain>
    </source>
</reference>
<keyword evidence="3" id="KW-1185">Reference proteome</keyword>
<dbReference type="AlphaFoldDB" id="A0A2T3ZF71"/>
<gene>
    <name evidence="2" type="ORF">M441DRAFT_45394</name>
</gene>
<dbReference type="EMBL" id="KZ679259">
    <property type="protein sequence ID" value="PTB43446.1"/>
    <property type="molecule type" value="Genomic_DNA"/>
</dbReference>
<proteinExistence type="predicted"/>
<dbReference type="Proteomes" id="UP000240493">
    <property type="component" value="Unassembled WGS sequence"/>
</dbReference>
<accession>A0A2T3ZF71</accession>
<evidence type="ECO:0000256" key="1">
    <source>
        <dbReference type="SAM" id="MobiDB-lite"/>
    </source>
</evidence>
<feature type="compositionally biased region" description="Acidic residues" evidence="1">
    <location>
        <begin position="157"/>
        <end position="174"/>
    </location>
</feature>
<dbReference type="OrthoDB" id="5372011at2759"/>
<name>A0A2T3ZF71_TRIA4</name>
<feature type="compositionally biased region" description="Acidic residues" evidence="1">
    <location>
        <begin position="119"/>
        <end position="136"/>
    </location>
</feature>
<evidence type="ECO:0000313" key="3">
    <source>
        <dbReference type="Proteomes" id="UP000240493"/>
    </source>
</evidence>
<feature type="region of interest" description="Disordered" evidence="1">
    <location>
        <begin position="77"/>
        <end position="174"/>
    </location>
</feature>
<organism evidence="2 3">
    <name type="scientific">Trichoderma asperellum (strain ATCC 204424 / CBS 433.97 / NBRC 101777)</name>
    <dbReference type="NCBI Taxonomy" id="1042311"/>
    <lineage>
        <taxon>Eukaryota</taxon>
        <taxon>Fungi</taxon>
        <taxon>Dikarya</taxon>
        <taxon>Ascomycota</taxon>
        <taxon>Pezizomycotina</taxon>
        <taxon>Sordariomycetes</taxon>
        <taxon>Hypocreomycetidae</taxon>
        <taxon>Hypocreales</taxon>
        <taxon>Hypocreaceae</taxon>
        <taxon>Trichoderma</taxon>
    </lineage>
</organism>
<feature type="compositionally biased region" description="Basic and acidic residues" evidence="1">
    <location>
        <begin position="102"/>
        <end position="118"/>
    </location>
</feature>
<evidence type="ECO:0000313" key="2">
    <source>
        <dbReference type="EMBL" id="PTB43446.1"/>
    </source>
</evidence>
<feature type="region of interest" description="Disordered" evidence="1">
    <location>
        <begin position="250"/>
        <end position="272"/>
    </location>
</feature>